<evidence type="ECO:0000256" key="7">
    <source>
        <dbReference type="ARBA" id="ARBA00023027"/>
    </source>
</evidence>
<keyword evidence="6" id="KW-0560">Oxidoreductase</keyword>
<keyword evidence="8" id="KW-0443">Lipid metabolism</keyword>
<proteinExistence type="inferred from homology"/>
<dbReference type="InterPro" id="IPR001753">
    <property type="entry name" value="Enoyl-CoA_hydra/iso"/>
</dbReference>
<organism evidence="17 18">
    <name type="scientific">Pollutimonas subterranea</name>
    <dbReference type="NCBI Taxonomy" id="2045210"/>
    <lineage>
        <taxon>Bacteria</taxon>
        <taxon>Pseudomonadati</taxon>
        <taxon>Pseudomonadota</taxon>
        <taxon>Betaproteobacteria</taxon>
        <taxon>Burkholderiales</taxon>
        <taxon>Alcaligenaceae</taxon>
        <taxon>Pollutimonas</taxon>
    </lineage>
</organism>
<keyword evidence="4" id="KW-0276">Fatty acid metabolism</keyword>
<dbReference type="Proteomes" id="UP000234190">
    <property type="component" value="Unassembled WGS sequence"/>
</dbReference>
<dbReference type="Gene3D" id="3.40.50.720">
    <property type="entry name" value="NAD(P)-binding Rossmann-like Domain"/>
    <property type="match status" value="1"/>
</dbReference>
<evidence type="ECO:0000256" key="4">
    <source>
        <dbReference type="ARBA" id="ARBA00022832"/>
    </source>
</evidence>
<evidence type="ECO:0000259" key="15">
    <source>
        <dbReference type="Pfam" id="PF00725"/>
    </source>
</evidence>
<dbReference type="InterPro" id="IPR018376">
    <property type="entry name" value="Enoyl-CoA_hyd/isom_CS"/>
</dbReference>
<name>A0A2N4U040_9BURK</name>
<keyword evidence="9" id="KW-0576">Peroxisome</keyword>
<reference evidence="17 18" key="1">
    <citation type="submission" date="2017-10" db="EMBL/GenBank/DDBJ databases">
        <title>Two draft genome sequences of Pusillimonas sp. strains isolated from a nitrate- and radionuclide-contaminated groundwater in Russia.</title>
        <authorList>
            <person name="Grouzdev D.S."/>
            <person name="Tourova T.P."/>
            <person name="Goeva M.A."/>
            <person name="Babich T.L."/>
            <person name="Sokolova D.S."/>
            <person name="Abdullin R."/>
            <person name="Poltaraus A.B."/>
            <person name="Toshchakov S.V."/>
            <person name="Nazina T.N."/>
        </authorList>
    </citation>
    <scope>NUCLEOTIDE SEQUENCE [LARGE SCALE GENOMIC DNA]</scope>
    <source>
        <strain evidence="17 18">JR1/69-3-13</strain>
    </source>
</reference>
<comment type="pathway">
    <text evidence="2">Lipid metabolism; fatty acid beta-oxidation.</text>
</comment>
<evidence type="ECO:0000256" key="9">
    <source>
        <dbReference type="ARBA" id="ARBA00023140"/>
    </source>
</evidence>
<evidence type="ECO:0000256" key="13">
    <source>
        <dbReference type="ARBA" id="ARBA00049556"/>
    </source>
</evidence>
<sequence length="695" mass="74548">MSLVLYDVVDGIARITLQNPPVNGLGFAVRKGIVEALDQAQGDAAVAAIVLTGNERAFSGGADITEFGTPKSGWQPTLRTVIEVLEQVSKPVVAAIDGVCLGGGLELALGAHFRVAAAQAKVGLPEVNLGLLPGGGGTQRLPRVLGLETALDMIVTGSIVKASTLADTPLFDRVVETSVVEAATEFAKELVRQSTPLKRIRDLNVTQPDAQAFLQVARKNIAAASKHQPAPRLCLEAVAGSASLPFDQGLANERKLFLQLMNSPESLALRHVFAAERAATKIPDVPADTPLRDIHKVGVIGAGTMGGGISMNFLNAGIPVMLLEAEQAALDRGVGTIRRNYENSMKRGRLTQEQLDERMALLSTTLRYEDLVDVDLVIEAVFEELGVKEKVFKALDAVVKPGAILASNTSTLNVDAIAALTKRPEDVIGLHFFSPANVMKLLEIVRGAKTAKDVLATSIALAKKINKKPVVSGVCDGFIGNRMLNSYRAASEELLLGGASPESIDKALEAFGFAMGPYRMGDLAGLDIGWAIRKRRQTENPDADFSAVADRLCETGRYGQKAGAGWYRYETGNRTPIVDPAVDKIIEDYRAEKGITTRTYTDREIVERCVYALVNEGAKILEEGIALRASDIDVVYLSGYGFPLHRGGPMHYAQQIGLFNVVRSMRGFAAQSDKAAEFWQPARLLQCAEPGQALK</sequence>
<keyword evidence="5" id="KW-0442">Lipid degradation</keyword>
<dbReference type="InterPro" id="IPR036291">
    <property type="entry name" value="NAD(P)-bd_dom_sf"/>
</dbReference>
<protein>
    <submittedName>
        <fullName evidence="17">3-hydroxyacyl-CoA dehydrogenase</fullName>
    </submittedName>
</protein>
<dbReference type="RefSeq" id="WP_102075444.1">
    <property type="nucleotide sequence ID" value="NZ_PDNW01000021.1"/>
</dbReference>
<evidence type="ECO:0000259" key="16">
    <source>
        <dbReference type="Pfam" id="PF02737"/>
    </source>
</evidence>
<dbReference type="FunFam" id="1.10.1040.50:FF:000006">
    <property type="entry name" value="Peroxisomal bifunctional enzyme"/>
    <property type="match status" value="1"/>
</dbReference>
<keyword evidence="18" id="KW-1185">Reference proteome</keyword>
<dbReference type="InterPro" id="IPR006176">
    <property type="entry name" value="3-OHacyl-CoA_DH_NAD-bd"/>
</dbReference>
<dbReference type="GO" id="GO:0004300">
    <property type="term" value="F:enoyl-CoA hydratase activity"/>
    <property type="evidence" value="ECO:0007669"/>
    <property type="project" value="UniProtKB-ARBA"/>
</dbReference>
<keyword evidence="11" id="KW-0456">Lyase</keyword>
<feature type="domain" description="3-hydroxyacyl-CoA dehydrogenase NAD binding" evidence="16">
    <location>
        <begin position="296"/>
        <end position="472"/>
    </location>
</feature>
<evidence type="ECO:0000256" key="12">
    <source>
        <dbReference type="ARBA" id="ARBA00023268"/>
    </source>
</evidence>
<dbReference type="Gene3D" id="1.10.1040.50">
    <property type="match status" value="1"/>
</dbReference>
<dbReference type="Pfam" id="PF02737">
    <property type="entry name" value="3HCDH_N"/>
    <property type="match status" value="1"/>
</dbReference>
<keyword evidence="10" id="KW-0413">Isomerase</keyword>
<dbReference type="UniPathway" id="UPA00659"/>
<keyword evidence="7" id="KW-0520">NAD</keyword>
<accession>A0A2N4U040</accession>
<comment type="catalytic activity">
    <reaction evidence="13">
        <text>a (3S)-3-hydroxyacyl-CoA + NAD(+) = a 3-oxoacyl-CoA + NADH + H(+)</text>
        <dbReference type="Rhea" id="RHEA:22432"/>
        <dbReference type="ChEBI" id="CHEBI:15378"/>
        <dbReference type="ChEBI" id="CHEBI:57318"/>
        <dbReference type="ChEBI" id="CHEBI:57540"/>
        <dbReference type="ChEBI" id="CHEBI:57945"/>
        <dbReference type="ChEBI" id="CHEBI:90726"/>
        <dbReference type="EC" id="1.1.1.35"/>
    </reaction>
</comment>
<dbReference type="PANTHER" id="PTHR23309">
    <property type="entry name" value="3-HYDROXYACYL-COA DEHYROGENASE"/>
    <property type="match status" value="1"/>
</dbReference>
<comment type="caution">
    <text evidence="17">The sequence shown here is derived from an EMBL/GenBank/DDBJ whole genome shotgun (WGS) entry which is preliminary data.</text>
</comment>
<comment type="similarity">
    <text evidence="14">Belongs to the enoyl-CoA hydratase/isomerase family.</text>
</comment>
<dbReference type="SUPFAM" id="SSF52096">
    <property type="entry name" value="ClpP/crotonase"/>
    <property type="match status" value="1"/>
</dbReference>
<dbReference type="Pfam" id="PF00725">
    <property type="entry name" value="3HCDH"/>
    <property type="match status" value="1"/>
</dbReference>
<dbReference type="GO" id="GO:0016853">
    <property type="term" value="F:isomerase activity"/>
    <property type="evidence" value="ECO:0007669"/>
    <property type="project" value="UniProtKB-KW"/>
</dbReference>
<dbReference type="SUPFAM" id="SSF51735">
    <property type="entry name" value="NAD(P)-binding Rossmann-fold domains"/>
    <property type="match status" value="1"/>
</dbReference>
<keyword evidence="12" id="KW-0511">Multifunctional enzyme</keyword>
<dbReference type="InterPro" id="IPR006108">
    <property type="entry name" value="3HC_DH_C"/>
</dbReference>
<evidence type="ECO:0000256" key="14">
    <source>
        <dbReference type="RuleBase" id="RU003707"/>
    </source>
</evidence>
<dbReference type="OrthoDB" id="5287258at2"/>
<evidence type="ECO:0000313" key="17">
    <source>
        <dbReference type="EMBL" id="PLC48396.1"/>
    </source>
</evidence>
<dbReference type="GO" id="GO:0070403">
    <property type="term" value="F:NAD+ binding"/>
    <property type="evidence" value="ECO:0007669"/>
    <property type="project" value="InterPro"/>
</dbReference>
<dbReference type="AlphaFoldDB" id="A0A2N4U040"/>
<dbReference type="SUPFAM" id="SSF48179">
    <property type="entry name" value="6-phosphogluconate dehydrogenase C-terminal domain-like"/>
    <property type="match status" value="2"/>
</dbReference>
<comment type="subcellular location">
    <subcellularLocation>
        <location evidence="1">Peroxisome</location>
    </subcellularLocation>
</comment>
<evidence type="ECO:0000256" key="10">
    <source>
        <dbReference type="ARBA" id="ARBA00023235"/>
    </source>
</evidence>
<evidence type="ECO:0000256" key="3">
    <source>
        <dbReference type="ARBA" id="ARBA00008750"/>
    </source>
</evidence>
<dbReference type="EMBL" id="PDNW01000021">
    <property type="protein sequence ID" value="PLC48396.1"/>
    <property type="molecule type" value="Genomic_DNA"/>
</dbReference>
<dbReference type="Gene3D" id="3.90.226.10">
    <property type="entry name" value="2-enoyl-CoA Hydratase, Chain A, domain 1"/>
    <property type="match status" value="1"/>
</dbReference>
<evidence type="ECO:0000256" key="6">
    <source>
        <dbReference type="ARBA" id="ARBA00023002"/>
    </source>
</evidence>
<dbReference type="InterPro" id="IPR029045">
    <property type="entry name" value="ClpP/crotonase-like_dom_sf"/>
</dbReference>
<evidence type="ECO:0000256" key="11">
    <source>
        <dbReference type="ARBA" id="ARBA00023239"/>
    </source>
</evidence>
<feature type="domain" description="3-hydroxyacyl-CoA dehydrogenase C-terminal" evidence="15">
    <location>
        <begin position="477"/>
        <end position="569"/>
    </location>
</feature>
<evidence type="ECO:0000256" key="2">
    <source>
        <dbReference type="ARBA" id="ARBA00005005"/>
    </source>
</evidence>
<evidence type="ECO:0000256" key="1">
    <source>
        <dbReference type="ARBA" id="ARBA00004275"/>
    </source>
</evidence>
<dbReference type="PANTHER" id="PTHR23309:SF51">
    <property type="entry name" value="3-HYDROXYACYL-COA DEHYDROGENASE-RELATED"/>
    <property type="match status" value="1"/>
</dbReference>
<comment type="similarity">
    <text evidence="3">In the N-terminal section; belongs to the enoyl-CoA hydratase/isomerase family.</text>
</comment>
<evidence type="ECO:0000256" key="8">
    <source>
        <dbReference type="ARBA" id="ARBA00023098"/>
    </source>
</evidence>
<dbReference type="GO" id="GO:0006635">
    <property type="term" value="P:fatty acid beta-oxidation"/>
    <property type="evidence" value="ECO:0007669"/>
    <property type="project" value="UniProtKB-UniPathway"/>
</dbReference>
<dbReference type="InterPro" id="IPR008927">
    <property type="entry name" value="6-PGluconate_DH-like_C_sf"/>
</dbReference>
<gene>
    <name evidence="17" type="ORF">CR159_18505</name>
</gene>
<evidence type="ECO:0000313" key="18">
    <source>
        <dbReference type="Proteomes" id="UP000234190"/>
    </source>
</evidence>
<dbReference type="CDD" id="cd06558">
    <property type="entry name" value="crotonase-like"/>
    <property type="match status" value="1"/>
</dbReference>
<dbReference type="PROSITE" id="PS00166">
    <property type="entry name" value="ENOYL_COA_HYDRATASE"/>
    <property type="match status" value="1"/>
</dbReference>
<dbReference type="Pfam" id="PF00378">
    <property type="entry name" value="ECH_1"/>
    <property type="match status" value="1"/>
</dbReference>
<dbReference type="FunFam" id="3.40.50.720:FF:000009">
    <property type="entry name" value="Fatty oxidation complex, alpha subunit"/>
    <property type="match status" value="1"/>
</dbReference>
<dbReference type="GO" id="GO:0003857">
    <property type="term" value="F:(3S)-3-hydroxyacyl-CoA dehydrogenase (NAD+) activity"/>
    <property type="evidence" value="ECO:0007669"/>
    <property type="project" value="UniProtKB-EC"/>
</dbReference>
<evidence type="ECO:0000256" key="5">
    <source>
        <dbReference type="ARBA" id="ARBA00022963"/>
    </source>
</evidence>